<feature type="compositionally biased region" description="Low complexity" evidence="11">
    <location>
        <begin position="401"/>
        <end position="423"/>
    </location>
</feature>
<evidence type="ECO:0000256" key="4">
    <source>
        <dbReference type="ARBA" id="ARBA00022723"/>
    </source>
</evidence>
<feature type="compositionally biased region" description="Basic residues" evidence="11">
    <location>
        <begin position="170"/>
        <end position="189"/>
    </location>
</feature>
<dbReference type="InterPro" id="IPR056436">
    <property type="entry name" value="Znf-C2H2_ZIC1-5/GLI1-3-like"/>
</dbReference>
<dbReference type="GO" id="GO:0000981">
    <property type="term" value="F:DNA-binding transcription factor activity, RNA polymerase II-specific"/>
    <property type="evidence" value="ECO:0007669"/>
    <property type="project" value="TreeGrafter"/>
</dbReference>
<comment type="caution">
    <text evidence="13">The sequence shown here is derived from an EMBL/GenBank/DDBJ whole genome shotgun (WGS) entry which is preliminary data.</text>
</comment>
<dbReference type="FunFam" id="3.30.160.60:FF:000039">
    <property type="entry name" value="Zinc finger protein ZIC 1"/>
    <property type="match status" value="1"/>
</dbReference>
<keyword evidence="14" id="KW-1185">Reference proteome</keyword>
<keyword evidence="6 10" id="KW-0863">Zinc-finger</keyword>
<evidence type="ECO:0000256" key="3">
    <source>
        <dbReference type="ARBA" id="ARBA00022473"/>
    </source>
</evidence>
<dbReference type="InterPro" id="IPR036236">
    <property type="entry name" value="Znf_C2H2_sf"/>
</dbReference>
<dbReference type="PROSITE" id="PS00028">
    <property type="entry name" value="ZINC_FINGER_C2H2_1"/>
    <property type="match status" value="3"/>
</dbReference>
<dbReference type="PANTHER" id="PTHR45718">
    <property type="entry name" value="TRANSCRIPTIONAL ACTIVATOR CUBITUS INTERRUPTUS"/>
    <property type="match status" value="1"/>
</dbReference>
<gene>
    <name evidence="13" type="ORF">HCN44_002077</name>
</gene>
<feature type="domain" description="C2H2-type" evidence="12">
    <location>
        <begin position="253"/>
        <end position="280"/>
    </location>
</feature>
<protein>
    <recommendedName>
        <fullName evidence="12">C2H2-type domain-containing protein</fullName>
    </recommendedName>
</protein>
<evidence type="ECO:0000256" key="5">
    <source>
        <dbReference type="ARBA" id="ARBA00022737"/>
    </source>
</evidence>
<dbReference type="Pfam" id="PF23561">
    <property type="entry name" value="zf-C2H2_15"/>
    <property type="match status" value="1"/>
</dbReference>
<evidence type="ECO:0000256" key="9">
    <source>
        <dbReference type="ARBA" id="ARBA00023242"/>
    </source>
</evidence>
<feature type="region of interest" description="Disordered" evidence="11">
    <location>
        <begin position="17"/>
        <end position="44"/>
    </location>
</feature>
<evidence type="ECO:0000313" key="13">
    <source>
        <dbReference type="EMBL" id="KAF7996445.1"/>
    </source>
</evidence>
<feature type="domain" description="C2H2-type" evidence="12">
    <location>
        <begin position="341"/>
        <end position="365"/>
    </location>
</feature>
<evidence type="ECO:0000256" key="2">
    <source>
        <dbReference type="ARBA" id="ARBA00010831"/>
    </source>
</evidence>
<feature type="domain" description="C2H2-type" evidence="12">
    <location>
        <begin position="281"/>
        <end position="310"/>
    </location>
</feature>
<dbReference type="Proteomes" id="UP000639338">
    <property type="component" value="Unassembled WGS sequence"/>
</dbReference>
<evidence type="ECO:0000313" key="14">
    <source>
        <dbReference type="Proteomes" id="UP000639338"/>
    </source>
</evidence>
<dbReference type="OrthoDB" id="3214149at2759"/>
<dbReference type="GO" id="GO:0008270">
    <property type="term" value="F:zinc ion binding"/>
    <property type="evidence" value="ECO:0007669"/>
    <property type="project" value="UniProtKB-KW"/>
</dbReference>
<evidence type="ECO:0000256" key="10">
    <source>
        <dbReference type="PROSITE-ProRule" id="PRU00042"/>
    </source>
</evidence>
<evidence type="ECO:0000256" key="8">
    <source>
        <dbReference type="ARBA" id="ARBA00023125"/>
    </source>
</evidence>
<name>A0A834Y1Y9_APHGI</name>
<dbReference type="Pfam" id="PF00096">
    <property type="entry name" value="zf-C2H2"/>
    <property type="match status" value="2"/>
</dbReference>
<dbReference type="GO" id="GO:0140297">
    <property type="term" value="F:DNA-binding transcription factor binding"/>
    <property type="evidence" value="ECO:0007669"/>
    <property type="project" value="UniProtKB-ARBA"/>
</dbReference>
<sequence>MMNSFVDSMVPPHGHHITNLGIKLSPGHQSDNISDNGQSGELTSQHHHYHPQVYAQHPHAGSHMSPHMGHHPIGHHSPYAARDYLMRHDRDYTTTANATTPESGGLSLFGSLHHDGTTMQQFSHHPSQHSLAASGHYSAHYPQDTRLPPPPPHSQYINPPTHLTPSSIHHQSHHRVSHPSHHHHHHHAHSPYLTYVRGAATHRHEITCLWIDKDLSSNKICGKMFYSIPEIVNHLGVDHVGGPECTMHACHWSGCSRNGKEFKAKYKLVNHIRVHTGEKPFACEFPACNKVFARSENLKIHKRVHTGERPFACDFPGCDRRFANSSDRKKHSHVHTSDKPYNCRVSGCDKSYTHPSSLRKHMKIHGPLGEGKQGYESEGEESTSSRDSSGGSLSVTGHTESPQPASVVTTSTTTPSTNASHPSSRVDSHEWYVCQPPIVGPQHSPLPGPPPPHQLGSHFHSVMHHQATAY</sequence>
<reference evidence="13 14" key="1">
    <citation type="submission" date="2020-08" db="EMBL/GenBank/DDBJ databases">
        <title>Aphidius gifuensis genome sequencing and assembly.</title>
        <authorList>
            <person name="Du Z."/>
        </authorList>
    </citation>
    <scope>NUCLEOTIDE SEQUENCE [LARGE SCALE GENOMIC DNA]</scope>
    <source>
        <strain evidence="13">YNYX2018</strain>
        <tissue evidence="13">Adults</tissue>
    </source>
</reference>
<dbReference type="InterPro" id="IPR043359">
    <property type="entry name" value="GLI-like"/>
</dbReference>
<keyword evidence="4" id="KW-0479">Metal-binding</keyword>
<dbReference type="Gene3D" id="3.30.160.60">
    <property type="entry name" value="Classic Zinc Finger"/>
    <property type="match status" value="4"/>
</dbReference>
<dbReference type="AlphaFoldDB" id="A0A834Y1Y9"/>
<keyword evidence="8" id="KW-0238">DNA-binding</keyword>
<keyword evidence="9" id="KW-0539">Nucleus</keyword>
<dbReference type="InterPro" id="IPR013087">
    <property type="entry name" value="Znf_C2H2_type"/>
</dbReference>
<feature type="region of interest" description="Disordered" evidence="11">
    <location>
        <begin position="354"/>
        <end position="427"/>
    </location>
</feature>
<dbReference type="InterPro" id="IPR041643">
    <property type="entry name" value="Znf_ZIC"/>
</dbReference>
<accession>A0A834Y1Y9</accession>
<dbReference type="PANTHER" id="PTHR45718:SF4">
    <property type="entry name" value="TRANSCRIPTIONAL ACTIVATOR CUBITUS INTERRUPTUS"/>
    <property type="match status" value="1"/>
</dbReference>
<feature type="compositionally biased region" description="Polar residues" evidence="11">
    <location>
        <begin position="155"/>
        <end position="165"/>
    </location>
</feature>
<evidence type="ECO:0000256" key="11">
    <source>
        <dbReference type="SAM" id="MobiDB-lite"/>
    </source>
</evidence>
<evidence type="ECO:0000256" key="1">
    <source>
        <dbReference type="ARBA" id="ARBA00004123"/>
    </source>
</evidence>
<dbReference type="FunFam" id="3.30.160.60:FF:000041">
    <property type="entry name" value="Zinc finger protein ZIC 1"/>
    <property type="match status" value="1"/>
</dbReference>
<dbReference type="SMART" id="SM00355">
    <property type="entry name" value="ZnF_C2H2"/>
    <property type="match status" value="5"/>
</dbReference>
<keyword evidence="5" id="KW-0677">Repeat</keyword>
<dbReference type="FunFam" id="3.30.160.60:FF:000035">
    <property type="entry name" value="Zinc finger protein ZIC 1"/>
    <property type="match status" value="1"/>
</dbReference>
<dbReference type="Pfam" id="PF18366">
    <property type="entry name" value="zf_ZIC"/>
    <property type="match status" value="1"/>
</dbReference>
<dbReference type="GO" id="GO:0000978">
    <property type="term" value="F:RNA polymerase II cis-regulatory region sequence-specific DNA binding"/>
    <property type="evidence" value="ECO:0007669"/>
    <property type="project" value="TreeGrafter"/>
</dbReference>
<dbReference type="SUPFAM" id="SSF57667">
    <property type="entry name" value="beta-beta-alpha zinc fingers"/>
    <property type="match status" value="2"/>
</dbReference>
<dbReference type="EMBL" id="JACMRX010000001">
    <property type="protein sequence ID" value="KAF7996445.1"/>
    <property type="molecule type" value="Genomic_DNA"/>
</dbReference>
<feature type="compositionally biased region" description="Polar residues" evidence="11">
    <location>
        <begin position="118"/>
        <end position="131"/>
    </location>
</feature>
<organism evidence="13 14">
    <name type="scientific">Aphidius gifuensis</name>
    <name type="common">Parasitoid wasp</name>
    <dbReference type="NCBI Taxonomy" id="684658"/>
    <lineage>
        <taxon>Eukaryota</taxon>
        <taxon>Metazoa</taxon>
        <taxon>Ecdysozoa</taxon>
        <taxon>Arthropoda</taxon>
        <taxon>Hexapoda</taxon>
        <taxon>Insecta</taxon>
        <taxon>Pterygota</taxon>
        <taxon>Neoptera</taxon>
        <taxon>Endopterygota</taxon>
        <taxon>Hymenoptera</taxon>
        <taxon>Apocrita</taxon>
        <taxon>Ichneumonoidea</taxon>
        <taxon>Braconidae</taxon>
        <taxon>Aphidiinae</taxon>
        <taxon>Aphidius</taxon>
    </lineage>
</organism>
<dbReference type="PROSITE" id="PS50157">
    <property type="entry name" value="ZINC_FINGER_C2H2_2"/>
    <property type="match status" value="4"/>
</dbReference>
<evidence type="ECO:0000256" key="6">
    <source>
        <dbReference type="ARBA" id="ARBA00022771"/>
    </source>
</evidence>
<feature type="domain" description="C2H2-type" evidence="12">
    <location>
        <begin position="311"/>
        <end position="340"/>
    </location>
</feature>
<comment type="similarity">
    <text evidence="2">Belongs to the GLI C2H2-type zinc-finger protein family.</text>
</comment>
<keyword evidence="3" id="KW-0217">Developmental protein</keyword>
<proteinExistence type="inferred from homology"/>
<feature type="compositionally biased region" description="Low complexity" evidence="11">
    <location>
        <begin position="385"/>
        <end position="394"/>
    </location>
</feature>
<keyword evidence="7" id="KW-0862">Zinc</keyword>
<evidence type="ECO:0000259" key="12">
    <source>
        <dbReference type="PROSITE" id="PS50157"/>
    </source>
</evidence>
<dbReference type="GO" id="GO:0005634">
    <property type="term" value="C:nucleus"/>
    <property type="evidence" value="ECO:0007669"/>
    <property type="project" value="UniProtKB-SubCell"/>
</dbReference>
<comment type="subcellular location">
    <subcellularLocation>
        <location evidence="1">Nucleus</location>
    </subcellularLocation>
</comment>
<feature type="compositionally biased region" description="Polar residues" evidence="11">
    <location>
        <begin position="27"/>
        <end position="43"/>
    </location>
</feature>
<evidence type="ECO:0000256" key="7">
    <source>
        <dbReference type="ARBA" id="ARBA00022833"/>
    </source>
</evidence>
<feature type="region of interest" description="Disordered" evidence="11">
    <location>
        <begin position="56"/>
        <end position="76"/>
    </location>
</feature>
<feature type="region of interest" description="Disordered" evidence="11">
    <location>
        <begin position="118"/>
        <end position="189"/>
    </location>
</feature>
<dbReference type="FunFam" id="3.30.160.60:FF:000031">
    <property type="entry name" value="GLI family zinc finger 3"/>
    <property type="match status" value="1"/>
</dbReference>